<reference evidence="1 2" key="1">
    <citation type="submission" date="2018-11" db="EMBL/GenBank/DDBJ databases">
        <title>Whole genome sequence of Streptomyces chrestomyceticus NBRC 13444(T).</title>
        <authorList>
            <person name="Komaki H."/>
            <person name="Tamura T."/>
        </authorList>
    </citation>
    <scope>NUCLEOTIDE SEQUENCE [LARGE SCALE GENOMIC DNA]</scope>
    <source>
        <strain evidence="1 2">NBRC 13444</strain>
    </source>
</reference>
<accession>A0A7U9PZJ6</accession>
<evidence type="ECO:0000313" key="2">
    <source>
        <dbReference type="Proteomes" id="UP000287830"/>
    </source>
</evidence>
<proteinExistence type="predicted"/>
<protein>
    <submittedName>
        <fullName evidence="1">Uncharacterized protein</fullName>
    </submittedName>
</protein>
<organism evidence="1 2">
    <name type="scientific">Streptomyces chrestomyceticus JCM 4735</name>
    <dbReference type="NCBI Taxonomy" id="1306181"/>
    <lineage>
        <taxon>Bacteria</taxon>
        <taxon>Bacillati</taxon>
        <taxon>Actinomycetota</taxon>
        <taxon>Actinomycetes</taxon>
        <taxon>Kitasatosporales</taxon>
        <taxon>Streptomycetaceae</taxon>
        <taxon>Streptomyces</taxon>
    </lineage>
</organism>
<gene>
    <name evidence="1" type="ORF">OEIGOIKO_04163</name>
</gene>
<dbReference type="Proteomes" id="UP000287830">
    <property type="component" value="Unassembled WGS sequence"/>
</dbReference>
<evidence type="ECO:0000313" key="1">
    <source>
        <dbReference type="EMBL" id="GCD36400.1"/>
    </source>
</evidence>
<name>A0A7U9PZJ6_9ACTN</name>
<dbReference type="EMBL" id="BHZC01000001">
    <property type="protein sequence ID" value="GCD36400.1"/>
    <property type="molecule type" value="Genomic_DNA"/>
</dbReference>
<comment type="caution">
    <text evidence="1">The sequence shown here is derived from an EMBL/GenBank/DDBJ whole genome shotgun (WGS) entry which is preliminary data.</text>
</comment>
<dbReference type="AlphaFoldDB" id="A0A7U9PZJ6"/>
<sequence length="219" mass="22630">MAHEGSVSDGATLLHWSLVPHAAPLAALHRISALARLNCVPDALVPGFGISALDGVEALVPVVAVGGIGALRPVVTLGGVGALVPVVALDVVEALSGVGALPLSASRSPTRGAGVGVTALCRIGRQARQTRMAPRTGLVPHTRMALLTRLGLLARLDLLTHLGLMSPLRRVGRMPRDPVVSVCVLAVLRVLRLRVRHPATLRPAPAPLRLPSPRLSAPS</sequence>